<organism evidence="3 4">
    <name type="scientific">Jimgerdemannia flammicorona</name>
    <dbReference type="NCBI Taxonomy" id="994334"/>
    <lineage>
        <taxon>Eukaryota</taxon>
        <taxon>Fungi</taxon>
        <taxon>Fungi incertae sedis</taxon>
        <taxon>Mucoromycota</taxon>
        <taxon>Mucoromycotina</taxon>
        <taxon>Endogonomycetes</taxon>
        <taxon>Endogonales</taxon>
        <taxon>Endogonaceae</taxon>
        <taxon>Jimgerdemannia</taxon>
    </lineage>
</organism>
<comment type="caution">
    <text evidence="3">The sequence shown here is derived from an EMBL/GenBank/DDBJ whole genome shotgun (WGS) entry which is preliminary data.</text>
</comment>
<feature type="compositionally biased region" description="Acidic residues" evidence="1">
    <location>
        <begin position="139"/>
        <end position="154"/>
    </location>
</feature>
<name>A0A433QBJ7_9FUNG</name>
<feature type="compositionally biased region" description="Basic residues" evidence="1">
    <location>
        <begin position="32"/>
        <end position="49"/>
    </location>
</feature>
<feature type="domain" description="BZIP" evidence="2">
    <location>
        <begin position="32"/>
        <end position="46"/>
    </location>
</feature>
<accession>A0A433QBJ7</accession>
<evidence type="ECO:0000313" key="3">
    <source>
        <dbReference type="EMBL" id="RUS27109.1"/>
    </source>
</evidence>
<sequence>MHPPSPTDTTSTNSPPPSSPGPNQPPLTLAERRHRNKTASAKYRAKKHSQQTEMRSQISALTEQCALLQRQLDDSKRENLALRQACDKLRGKVVAGRMLKRLVMEGAVGERGRKRVKKEEKGAKSVDMEVDVLLKEAESGSEVDDDDEDDEDSI</sequence>
<evidence type="ECO:0000256" key="1">
    <source>
        <dbReference type="SAM" id="MobiDB-lite"/>
    </source>
</evidence>
<dbReference type="InterPro" id="IPR004827">
    <property type="entry name" value="bZIP"/>
</dbReference>
<evidence type="ECO:0000259" key="2">
    <source>
        <dbReference type="PROSITE" id="PS00036"/>
    </source>
</evidence>
<feature type="region of interest" description="Disordered" evidence="1">
    <location>
        <begin position="134"/>
        <end position="154"/>
    </location>
</feature>
<dbReference type="Gene3D" id="1.20.5.170">
    <property type="match status" value="1"/>
</dbReference>
<dbReference type="SUPFAM" id="SSF57959">
    <property type="entry name" value="Leucine zipper domain"/>
    <property type="match status" value="1"/>
</dbReference>
<protein>
    <recommendedName>
        <fullName evidence="2">BZIP domain-containing protein</fullName>
    </recommendedName>
</protein>
<dbReference type="AlphaFoldDB" id="A0A433QBJ7"/>
<dbReference type="InterPro" id="IPR046347">
    <property type="entry name" value="bZIP_sf"/>
</dbReference>
<dbReference type="EMBL" id="RBNJ01009027">
    <property type="protein sequence ID" value="RUS27109.1"/>
    <property type="molecule type" value="Genomic_DNA"/>
</dbReference>
<proteinExistence type="predicted"/>
<reference evidence="3 4" key="1">
    <citation type="journal article" date="2018" name="New Phytol.">
        <title>Phylogenomics of Endogonaceae and evolution of mycorrhizas within Mucoromycota.</title>
        <authorList>
            <person name="Chang Y."/>
            <person name="Desiro A."/>
            <person name="Na H."/>
            <person name="Sandor L."/>
            <person name="Lipzen A."/>
            <person name="Clum A."/>
            <person name="Barry K."/>
            <person name="Grigoriev I.V."/>
            <person name="Martin F.M."/>
            <person name="Stajich J.E."/>
            <person name="Smith M.E."/>
            <person name="Bonito G."/>
            <person name="Spatafora J.W."/>
        </authorList>
    </citation>
    <scope>NUCLEOTIDE SEQUENCE [LARGE SCALE GENOMIC DNA]</scope>
    <source>
        <strain evidence="3 4">AD002</strain>
    </source>
</reference>
<dbReference type="Proteomes" id="UP000274822">
    <property type="component" value="Unassembled WGS sequence"/>
</dbReference>
<keyword evidence="4" id="KW-1185">Reference proteome</keyword>
<evidence type="ECO:0000313" key="4">
    <source>
        <dbReference type="Proteomes" id="UP000274822"/>
    </source>
</evidence>
<dbReference type="GO" id="GO:0003700">
    <property type="term" value="F:DNA-binding transcription factor activity"/>
    <property type="evidence" value="ECO:0007669"/>
    <property type="project" value="InterPro"/>
</dbReference>
<dbReference type="PROSITE" id="PS00036">
    <property type="entry name" value="BZIP_BASIC"/>
    <property type="match status" value="1"/>
</dbReference>
<feature type="region of interest" description="Disordered" evidence="1">
    <location>
        <begin position="1"/>
        <end position="56"/>
    </location>
</feature>
<gene>
    <name evidence="3" type="ORF">BC938DRAFT_483704</name>
</gene>
<dbReference type="Pfam" id="PF07716">
    <property type="entry name" value="bZIP_2"/>
    <property type="match status" value="1"/>
</dbReference>
<feature type="compositionally biased region" description="Pro residues" evidence="1">
    <location>
        <begin position="14"/>
        <end position="25"/>
    </location>
</feature>